<dbReference type="AlphaFoldDB" id="A0A8S4NTP9"/>
<protein>
    <submittedName>
        <fullName evidence="2">Uncharacterized protein</fullName>
    </submittedName>
</protein>
<evidence type="ECO:0000313" key="3">
    <source>
        <dbReference type="Proteomes" id="UP000749559"/>
    </source>
</evidence>
<gene>
    <name evidence="2" type="ORF">OFUS_LOCUS10454</name>
</gene>
<name>A0A8S4NTP9_OWEFU</name>
<proteinExistence type="predicted"/>
<feature type="non-terminal residue" evidence="2">
    <location>
        <position position="1"/>
    </location>
</feature>
<reference evidence="2" key="1">
    <citation type="submission" date="2022-03" db="EMBL/GenBank/DDBJ databases">
        <authorList>
            <person name="Martin C."/>
        </authorList>
    </citation>
    <scope>NUCLEOTIDE SEQUENCE</scope>
</reference>
<feature type="non-terminal residue" evidence="2">
    <location>
        <position position="164"/>
    </location>
</feature>
<dbReference type="EMBL" id="CAIIXF020000005">
    <property type="protein sequence ID" value="CAH1784218.1"/>
    <property type="molecule type" value="Genomic_DNA"/>
</dbReference>
<evidence type="ECO:0000256" key="1">
    <source>
        <dbReference type="SAM" id="MobiDB-lite"/>
    </source>
</evidence>
<sequence>EEECTGDSCEGDKEKKSSKKNCTFCKRKLLDISEAGDDDDYDDDEENDDDEDEDDNDDIDVKNIIYKKFKVPEYTRVNHKDNVFQIVEFDHKNDGEDKNDNEKDSFESTKKSLAFLKHSQNDEIASHTMGEIDNFDTSGPKRKLLWFFSEPNADLDGDGIEDAE</sequence>
<feature type="region of interest" description="Disordered" evidence="1">
    <location>
        <begin position="34"/>
        <end position="58"/>
    </location>
</feature>
<evidence type="ECO:0000313" key="2">
    <source>
        <dbReference type="EMBL" id="CAH1784218.1"/>
    </source>
</evidence>
<keyword evidence="3" id="KW-1185">Reference proteome</keyword>
<dbReference type="Proteomes" id="UP000749559">
    <property type="component" value="Unassembled WGS sequence"/>
</dbReference>
<organism evidence="2 3">
    <name type="scientific">Owenia fusiformis</name>
    <name type="common">Polychaete worm</name>
    <dbReference type="NCBI Taxonomy" id="6347"/>
    <lineage>
        <taxon>Eukaryota</taxon>
        <taxon>Metazoa</taxon>
        <taxon>Spiralia</taxon>
        <taxon>Lophotrochozoa</taxon>
        <taxon>Annelida</taxon>
        <taxon>Polychaeta</taxon>
        <taxon>Sedentaria</taxon>
        <taxon>Canalipalpata</taxon>
        <taxon>Sabellida</taxon>
        <taxon>Oweniida</taxon>
        <taxon>Oweniidae</taxon>
        <taxon>Owenia</taxon>
    </lineage>
</organism>
<comment type="caution">
    <text evidence="2">The sequence shown here is derived from an EMBL/GenBank/DDBJ whole genome shotgun (WGS) entry which is preliminary data.</text>
</comment>
<accession>A0A8S4NTP9</accession>